<dbReference type="Pfam" id="PF08011">
    <property type="entry name" value="PDDEXK_9"/>
    <property type="match status" value="1"/>
</dbReference>
<comment type="caution">
    <text evidence="2">The sequence shown here is derived from an EMBL/GenBank/DDBJ whole genome shotgun (WGS) entry which is preliminary data.</text>
</comment>
<dbReference type="InterPro" id="IPR012547">
    <property type="entry name" value="PDDEXK_9"/>
</dbReference>
<dbReference type="RefSeq" id="WP_118098244.1">
    <property type="nucleotide sequence ID" value="NZ_CAKMUY010000006.1"/>
</dbReference>
<dbReference type="PANTHER" id="PTHR34825">
    <property type="entry name" value="CONSERVED PROTEIN, WITH A WEAK D-GALACTARATE DEHYDRATASE/ALTRONATE HYDROLASE DOMAIN"/>
    <property type="match status" value="1"/>
</dbReference>
<sequence length="622" mass="73208">MQYMTSRQKATEWSVTKRMVNYWCANGQIEGAYKEGSRWWIPVDVERPGEEECLRRMRAYTVRITGKKSVAVGIQDFEALRRDQMFYVDKTDFIRQWWESGETTTLITRPRRFGKTLNLSMLNCFFSVFYENRADLFEGLKVWEEKSYHKLQGRFPVIFLSFAGVKGTTFEAVLRQINYGIVEVYRRFERILDMSRFTERERQDFGRISWDMDASTAAQSVRLLTDLLYVYYGQKPIILLDEYDTPLQEAYFNSFWDEMTAFVGAFFNNSFKTNPSLGRALLTGITRICKESIFSDLNNIDVVTQTSTKYETAFGFTEEEVKVGLARVGLLDYREKVKEWYDGFTFGQRRDMYNPWSITKFIDAEGIFDIYWANTSNNKLVSSLIRKSSKNMKMAMEQLLEGEMLHVEMDEQLDFAQLEYRESAIFSLLYATGYLRVNQKNDQEYVLMLTNKEVKIVFRRIIREWFNDLDTGYGDFRRALLHDNIEEMNYYMNMVTLSTFSYFDTGTGRGNIDETERFYHGFVLGLLADLSDQFSIRSNRESGLGRYDIILRAREENGNSYIMEFKVFDRERDENMKACVARALQQIEEKQYETELVADGIARERIRKYGFAFDGKKVLIGS</sequence>
<evidence type="ECO:0000313" key="3">
    <source>
        <dbReference type="Proteomes" id="UP000266172"/>
    </source>
</evidence>
<dbReference type="Proteomes" id="UP000266172">
    <property type="component" value="Unassembled WGS sequence"/>
</dbReference>
<proteinExistence type="predicted"/>
<dbReference type="EMBL" id="QRVL01000018">
    <property type="protein sequence ID" value="RGS37151.1"/>
    <property type="molecule type" value="Genomic_DNA"/>
</dbReference>
<evidence type="ECO:0000259" key="1">
    <source>
        <dbReference type="Pfam" id="PF09820"/>
    </source>
</evidence>
<dbReference type="AlphaFoldDB" id="A0A395V3L3"/>
<accession>A0A395V3L3</accession>
<dbReference type="Pfam" id="PF09820">
    <property type="entry name" value="AAA-ATPase_like"/>
    <property type="match status" value="1"/>
</dbReference>
<dbReference type="PANTHER" id="PTHR34825:SF1">
    <property type="entry name" value="AAA-ATPASE-LIKE DOMAIN-CONTAINING PROTEIN"/>
    <property type="match status" value="1"/>
</dbReference>
<evidence type="ECO:0000313" key="2">
    <source>
        <dbReference type="EMBL" id="RGS37151.1"/>
    </source>
</evidence>
<reference evidence="2 3" key="1">
    <citation type="submission" date="2018-08" db="EMBL/GenBank/DDBJ databases">
        <title>A genome reference for cultivated species of the human gut microbiota.</title>
        <authorList>
            <person name="Zou Y."/>
            <person name="Xue W."/>
            <person name="Luo G."/>
        </authorList>
    </citation>
    <scope>NUCLEOTIDE SEQUENCE [LARGE SCALE GENOMIC DNA]</scope>
    <source>
        <strain evidence="2 3">AF22-12AC</strain>
    </source>
</reference>
<dbReference type="InterPro" id="IPR018631">
    <property type="entry name" value="AAA-ATPase-like_dom"/>
</dbReference>
<gene>
    <name evidence="2" type="ORF">DWX93_14785</name>
</gene>
<name>A0A395V3L3_9FIRM</name>
<organism evidence="2 3">
    <name type="scientific">Roseburia hominis</name>
    <dbReference type="NCBI Taxonomy" id="301301"/>
    <lineage>
        <taxon>Bacteria</taxon>
        <taxon>Bacillati</taxon>
        <taxon>Bacillota</taxon>
        <taxon>Clostridia</taxon>
        <taxon>Lachnospirales</taxon>
        <taxon>Lachnospiraceae</taxon>
        <taxon>Roseburia</taxon>
    </lineage>
</organism>
<feature type="domain" description="AAA-ATPase-like" evidence="1">
    <location>
        <begin position="72"/>
        <end position="294"/>
    </location>
</feature>
<protein>
    <recommendedName>
        <fullName evidence="1">AAA-ATPase-like domain-containing protein</fullName>
    </recommendedName>
</protein>